<sequence length="68" mass="7342">MIPTKKVEFGTDLNGTKKSYKGYGIKLTGLVLTVIISPNTMIPKIVQRPETPLTAGIFMPSISTGSIF</sequence>
<keyword evidence="2" id="KW-1185">Reference proteome</keyword>
<dbReference type="Proteomes" id="UP000621307">
    <property type="component" value="Unassembled WGS sequence"/>
</dbReference>
<proteinExistence type="predicted"/>
<dbReference type="EMBL" id="JACJQL010000094">
    <property type="protein sequence ID" value="MBD2255428.1"/>
    <property type="molecule type" value="Genomic_DNA"/>
</dbReference>
<evidence type="ECO:0000313" key="2">
    <source>
        <dbReference type="Proteomes" id="UP000621307"/>
    </source>
</evidence>
<organism evidence="1 2">
    <name type="scientific">Nostoc parmelioides FACHB-3921</name>
    <dbReference type="NCBI Taxonomy" id="2692909"/>
    <lineage>
        <taxon>Bacteria</taxon>
        <taxon>Bacillati</taxon>
        <taxon>Cyanobacteriota</taxon>
        <taxon>Cyanophyceae</taxon>
        <taxon>Nostocales</taxon>
        <taxon>Nostocaceae</taxon>
        <taxon>Nostoc</taxon>
    </lineage>
</organism>
<reference evidence="1 2" key="1">
    <citation type="journal article" date="2020" name="ISME J.">
        <title>Comparative genomics reveals insights into cyanobacterial evolution and habitat adaptation.</title>
        <authorList>
            <person name="Chen M.Y."/>
            <person name="Teng W.K."/>
            <person name="Zhao L."/>
            <person name="Hu C.X."/>
            <person name="Zhou Y.K."/>
            <person name="Han B.P."/>
            <person name="Song L.R."/>
            <person name="Shu W.S."/>
        </authorList>
    </citation>
    <scope>NUCLEOTIDE SEQUENCE [LARGE SCALE GENOMIC DNA]</scope>
    <source>
        <strain evidence="1 2">FACHB-3921</strain>
    </source>
</reference>
<name>A0ABR8BR69_9NOSO</name>
<protein>
    <submittedName>
        <fullName evidence="1">Uncharacterized protein</fullName>
    </submittedName>
</protein>
<evidence type="ECO:0000313" key="1">
    <source>
        <dbReference type="EMBL" id="MBD2255428.1"/>
    </source>
</evidence>
<comment type="caution">
    <text evidence="1">The sequence shown here is derived from an EMBL/GenBank/DDBJ whole genome shotgun (WGS) entry which is preliminary data.</text>
</comment>
<accession>A0ABR8BR69</accession>
<gene>
    <name evidence="1" type="ORF">H6G14_29905</name>
</gene>